<organism evidence="4 5">
    <name type="scientific">Paracoccus halophilus</name>
    <dbReference type="NCBI Taxonomy" id="376733"/>
    <lineage>
        <taxon>Bacteria</taxon>
        <taxon>Pseudomonadati</taxon>
        <taxon>Pseudomonadota</taxon>
        <taxon>Alphaproteobacteria</taxon>
        <taxon>Rhodobacterales</taxon>
        <taxon>Paracoccaceae</taxon>
        <taxon>Paracoccus</taxon>
    </lineage>
</organism>
<dbReference type="GO" id="GO:0032259">
    <property type="term" value="P:methylation"/>
    <property type="evidence" value="ECO:0007669"/>
    <property type="project" value="UniProtKB-KW"/>
</dbReference>
<proteinExistence type="predicted"/>
<gene>
    <name evidence="4" type="ORF">SAMN04487972_10764</name>
</gene>
<dbReference type="InterPro" id="IPR029044">
    <property type="entry name" value="Nucleotide-diphossugar_trans"/>
</dbReference>
<dbReference type="AlphaFoldDB" id="A0A1I0TE44"/>
<dbReference type="GO" id="GO:0008168">
    <property type="term" value="F:methyltransferase activity"/>
    <property type="evidence" value="ECO:0007669"/>
    <property type="project" value="UniProtKB-KW"/>
</dbReference>
<evidence type="ECO:0000313" key="4">
    <source>
        <dbReference type="EMBL" id="SFA50009.1"/>
    </source>
</evidence>
<dbReference type="PANTHER" id="PTHR43464:SF19">
    <property type="entry name" value="UBIQUINONE BIOSYNTHESIS O-METHYLTRANSFERASE, MITOCHONDRIAL"/>
    <property type="match status" value="1"/>
</dbReference>
<dbReference type="Gene3D" id="3.90.550.10">
    <property type="entry name" value="Spore Coat Polysaccharide Biosynthesis Protein SpsA, Chain A"/>
    <property type="match status" value="1"/>
</dbReference>
<protein>
    <submittedName>
        <fullName evidence="4">Methyltransferase domain-containing protein</fullName>
    </submittedName>
</protein>
<reference evidence="4 5" key="1">
    <citation type="submission" date="2016-10" db="EMBL/GenBank/DDBJ databases">
        <authorList>
            <person name="de Groot N.N."/>
        </authorList>
    </citation>
    <scope>NUCLEOTIDE SEQUENCE [LARGE SCALE GENOMIC DNA]</scope>
    <source>
        <strain evidence="4 5">CGMCC 1.6117</strain>
    </source>
</reference>
<evidence type="ECO:0000256" key="1">
    <source>
        <dbReference type="ARBA" id="ARBA00022603"/>
    </source>
</evidence>
<keyword evidence="1 4" id="KW-0489">Methyltransferase</keyword>
<dbReference type="CDD" id="cd02440">
    <property type="entry name" value="AdoMet_MTases"/>
    <property type="match status" value="1"/>
</dbReference>
<dbReference type="SUPFAM" id="SSF53448">
    <property type="entry name" value="Nucleotide-diphospho-sugar transferases"/>
    <property type="match status" value="1"/>
</dbReference>
<dbReference type="Pfam" id="PF13489">
    <property type="entry name" value="Methyltransf_23"/>
    <property type="match status" value="1"/>
</dbReference>
<evidence type="ECO:0000313" key="5">
    <source>
        <dbReference type="Proteomes" id="UP000182312"/>
    </source>
</evidence>
<keyword evidence="3" id="KW-0949">S-adenosyl-L-methionine</keyword>
<evidence type="ECO:0000256" key="3">
    <source>
        <dbReference type="ARBA" id="ARBA00022691"/>
    </source>
</evidence>
<dbReference type="Proteomes" id="UP000182312">
    <property type="component" value="Unassembled WGS sequence"/>
</dbReference>
<sequence>MKTAISCVIDRHPRFLTQAWLLLASLRSAGIAGDDPGTALVVHVPRDMANDARLDRLRGLGAVIEPYDAFAEGPGAYCNKLVQFRTGLLQQAERVLLLDADLLFLRDPRPLFDDRAVRAKIVDSAQPPAEKWRPLFAQAGFPDPATAPATLRPDLQVPARNCNGGAYFLPRAAFAALAEAWPRWSRHCLAQQALLGDHLHHADQLGFALAMQELDLPFLPLDVGANFPTHFRAHIYQGLAPQEITAMHYHRHVDAHGMPAPTGIAWVDRQMMQAMNRIRRQHSIGLDNAVFWETRYATDPELGSGLGSRGEVMLDKRRQLAPVLTAHADRPVVDIGCGDLEVMHVFGLRDYRGFDLSASGLDLARAKRPDWSFTQGASGDVPAGSADLAICLDVAIHQSTPEAYRKLVDDVVAASRDAVLISGYETAPQGRGIVFFREPLSQTLAEHPGIAHVTRIGGWRDVALFLAERGREGRNPHDIRAAELAGALATSPHPQLLVDIVAMGRRHLGFFPKTIIRCIEYPWIAARMPRPEGLRVLDMGAGVAPLPLWLAQQGARVTTVDGHSLIRTPPAPANWNEWGYLDYGLIDDRIRSHNCLMQDLPDAGPFDLIYSVSVIEHIPAEARRAALAAMRDRLVPGGRLLLTLDLIPGTDRLWDLSEGKRVDEDRPHGTIAEFRAELEALGLTVTEQVLFRAIAGSRTDLLMVDARL</sequence>
<dbReference type="EMBL" id="FOJO01000007">
    <property type="protein sequence ID" value="SFA50009.1"/>
    <property type="molecule type" value="Genomic_DNA"/>
</dbReference>
<dbReference type="InterPro" id="IPR029063">
    <property type="entry name" value="SAM-dependent_MTases_sf"/>
</dbReference>
<evidence type="ECO:0000256" key="2">
    <source>
        <dbReference type="ARBA" id="ARBA00022679"/>
    </source>
</evidence>
<name>A0A1I0TE44_9RHOB</name>
<dbReference type="Gene3D" id="3.40.50.150">
    <property type="entry name" value="Vaccinia Virus protein VP39"/>
    <property type="match status" value="2"/>
</dbReference>
<dbReference type="OrthoDB" id="9786503at2"/>
<dbReference type="PANTHER" id="PTHR43464">
    <property type="entry name" value="METHYLTRANSFERASE"/>
    <property type="match status" value="1"/>
</dbReference>
<dbReference type="RefSeq" id="WP_052081369.1">
    <property type="nucleotide sequence ID" value="NZ_FOJO01000007.1"/>
</dbReference>
<dbReference type="SUPFAM" id="SSF53335">
    <property type="entry name" value="S-adenosyl-L-methionine-dependent methyltransferases"/>
    <property type="match status" value="2"/>
</dbReference>
<keyword evidence="2 4" id="KW-0808">Transferase</keyword>
<accession>A0A1I0TE44</accession>